<protein>
    <submittedName>
        <fullName evidence="1">Uncharacterized protein</fullName>
    </submittedName>
</protein>
<organism evidence="1">
    <name type="scientific">marine sediment metagenome</name>
    <dbReference type="NCBI Taxonomy" id="412755"/>
    <lineage>
        <taxon>unclassified sequences</taxon>
        <taxon>metagenomes</taxon>
        <taxon>ecological metagenomes</taxon>
    </lineage>
</organism>
<sequence>MKQKEWIGKTVEFRTVAQIISGVVIAYDAATDVVTMRKGEIEFGFNLWLARSVRIID</sequence>
<name>A0A0F9B8H9_9ZZZZ</name>
<comment type="caution">
    <text evidence="1">The sequence shown here is derived from an EMBL/GenBank/DDBJ whole genome shotgun (WGS) entry which is preliminary data.</text>
</comment>
<evidence type="ECO:0000313" key="1">
    <source>
        <dbReference type="EMBL" id="KKK86994.1"/>
    </source>
</evidence>
<gene>
    <name evidence="1" type="ORF">LCGC14_2757670</name>
</gene>
<reference evidence="1" key="1">
    <citation type="journal article" date="2015" name="Nature">
        <title>Complex archaea that bridge the gap between prokaryotes and eukaryotes.</title>
        <authorList>
            <person name="Spang A."/>
            <person name="Saw J.H."/>
            <person name="Jorgensen S.L."/>
            <person name="Zaremba-Niedzwiedzka K."/>
            <person name="Martijn J."/>
            <person name="Lind A.E."/>
            <person name="van Eijk R."/>
            <person name="Schleper C."/>
            <person name="Guy L."/>
            <person name="Ettema T.J."/>
        </authorList>
    </citation>
    <scope>NUCLEOTIDE SEQUENCE</scope>
</reference>
<proteinExistence type="predicted"/>
<dbReference type="EMBL" id="LAZR01050599">
    <property type="protein sequence ID" value="KKK86994.1"/>
    <property type="molecule type" value="Genomic_DNA"/>
</dbReference>
<accession>A0A0F9B8H9</accession>
<dbReference type="AlphaFoldDB" id="A0A0F9B8H9"/>